<gene>
    <name evidence="2" type="ORF">DWB68_08995</name>
</gene>
<dbReference type="EMBL" id="QQXK01000016">
    <property type="protein sequence ID" value="RII42054.1"/>
    <property type="molecule type" value="Genomic_DNA"/>
</dbReference>
<dbReference type="GO" id="GO:0016853">
    <property type="term" value="F:isomerase activity"/>
    <property type="evidence" value="ECO:0007669"/>
    <property type="project" value="TreeGrafter"/>
</dbReference>
<keyword evidence="3" id="KW-1185">Reference proteome</keyword>
<dbReference type="Proteomes" id="UP000265419">
    <property type="component" value="Unassembled WGS sequence"/>
</dbReference>
<dbReference type="GO" id="GO:0005737">
    <property type="term" value="C:cytoplasm"/>
    <property type="evidence" value="ECO:0007669"/>
    <property type="project" value="TreeGrafter"/>
</dbReference>
<evidence type="ECO:0000313" key="2">
    <source>
        <dbReference type="EMBL" id="RII42054.1"/>
    </source>
</evidence>
<evidence type="ECO:0000256" key="1">
    <source>
        <dbReference type="PIRSR" id="PIRSR016184-1"/>
    </source>
</evidence>
<dbReference type="InterPro" id="IPR003719">
    <property type="entry name" value="Phenazine_PhzF-like"/>
</dbReference>
<proteinExistence type="predicted"/>
<dbReference type="SUPFAM" id="SSF54506">
    <property type="entry name" value="Diaminopimelate epimerase-like"/>
    <property type="match status" value="1"/>
</dbReference>
<feature type="active site" evidence="1">
    <location>
        <position position="38"/>
    </location>
</feature>
<dbReference type="PIRSF" id="PIRSF016184">
    <property type="entry name" value="PhzC_PhzF"/>
    <property type="match status" value="1"/>
</dbReference>
<dbReference type="Pfam" id="PF02567">
    <property type="entry name" value="PhzC-PhzF"/>
    <property type="match status" value="1"/>
</dbReference>
<organism evidence="2 3">
    <name type="scientific">Galactobacter valiniphilus</name>
    <dbReference type="NCBI Taxonomy" id="2676122"/>
    <lineage>
        <taxon>Bacteria</taxon>
        <taxon>Bacillati</taxon>
        <taxon>Actinomycetota</taxon>
        <taxon>Actinomycetes</taxon>
        <taxon>Micrococcales</taxon>
        <taxon>Micrococcaceae</taxon>
        <taxon>Galactobacter</taxon>
    </lineage>
</organism>
<dbReference type="RefSeq" id="WP_119424810.1">
    <property type="nucleotide sequence ID" value="NZ_QQXK01000016.1"/>
</dbReference>
<accession>A0A399JA00</accession>
<dbReference type="Gene3D" id="3.10.310.10">
    <property type="entry name" value="Diaminopimelate Epimerase, Chain A, domain 1"/>
    <property type="match status" value="2"/>
</dbReference>
<dbReference type="PANTHER" id="PTHR13774:SF32">
    <property type="entry name" value="ANTISENSE-ENHANCING SEQUENCE 1"/>
    <property type="match status" value="1"/>
</dbReference>
<sequence length="241" mass="25259">MFFAAEPYFGNALAVVYAPEGLSAEAVQCFAQWTILAETAFLCSLARPGADYRVRIFSTSEELPFDGHPTLGSAAAWLRADGERRAFSASALARYERLDASTLNTVAATLGVEPDIILGASWIANGPEWIGVGLASADDVLALRPNPADLGTLRIGLIGPHSEGRAEASEVRAFVGGDPVTGSFNAGLDRWLHDGGVVGGGYVAAHRTVVGRRGRVNVSFEGGKIWVGGQVTGCVSGEVRL</sequence>
<dbReference type="AlphaFoldDB" id="A0A399JA00"/>
<name>A0A399JA00_9MICC</name>
<comment type="caution">
    <text evidence="2">The sequence shown here is derived from an EMBL/GenBank/DDBJ whole genome shotgun (WGS) entry which is preliminary data.</text>
</comment>
<evidence type="ECO:0000313" key="3">
    <source>
        <dbReference type="Proteomes" id="UP000265419"/>
    </source>
</evidence>
<reference evidence="2 3" key="1">
    <citation type="submission" date="2018-07" db="EMBL/GenBank/DDBJ databases">
        <title>Arthrobacter sp. nov., isolated from raw cow's milk with high bacterial count.</title>
        <authorList>
            <person name="Hahne J."/>
            <person name="Isele D."/>
            <person name="Lipski A."/>
        </authorList>
    </citation>
    <scope>NUCLEOTIDE SEQUENCE [LARGE SCALE GENOMIC DNA]</scope>
    <source>
        <strain evidence="2 3">JZ R-35</strain>
    </source>
</reference>
<dbReference type="PANTHER" id="PTHR13774">
    <property type="entry name" value="PHENAZINE BIOSYNTHESIS PROTEIN"/>
    <property type="match status" value="1"/>
</dbReference>
<protein>
    <submittedName>
        <fullName evidence="2">PhzF family phenazine biosynthesis protein</fullName>
    </submittedName>
</protein>